<dbReference type="EMBL" id="QKZQ01000010">
    <property type="protein sequence ID" value="PZX42034.1"/>
    <property type="molecule type" value="Genomic_DNA"/>
</dbReference>
<protein>
    <submittedName>
        <fullName evidence="11">Amino acid/amide ABC transporter membrane protein 1 (HAAT family)</fullName>
    </submittedName>
</protein>
<dbReference type="PANTHER" id="PTHR11795:SF447">
    <property type="entry name" value="ABC TRANSPORTER PERMEASE PROTEIN"/>
    <property type="match status" value="1"/>
</dbReference>
<dbReference type="AlphaFoldDB" id="A0A2W7Q0E3"/>
<evidence type="ECO:0000256" key="1">
    <source>
        <dbReference type="ARBA" id="ARBA00004651"/>
    </source>
</evidence>
<keyword evidence="10" id="KW-0732">Signal</keyword>
<evidence type="ECO:0000256" key="4">
    <source>
        <dbReference type="ARBA" id="ARBA00022692"/>
    </source>
</evidence>
<dbReference type="STRING" id="121821.GCA_001870675_03291"/>
<accession>A0A2W7Q0E3</accession>
<proteinExistence type="inferred from homology"/>
<keyword evidence="12" id="KW-1185">Reference proteome</keyword>
<keyword evidence="7 9" id="KW-0472">Membrane</keyword>
<comment type="similarity">
    <text evidence="8">Belongs to the binding-protein-dependent transport system permease family. LivHM subfamily.</text>
</comment>
<evidence type="ECO:0000256" key="2">
    <source>
        <dbReference type="ARBA" id="ARBA00022448"/>
    </source>
</evidence>
<keyword evidence="3" id="KW-1003">Cell membrane</keyword>
<evidence type="ECO:0000313" key="12">
    <source>
        <dbReference type="Proteomes" id="UP000249364"/>
    </source>
</evidence>
<feature type="transmembrane region" description="Helical" evidence="9">
    <location>
        <begin position="622"/>
        <end position="639"/>
    </location>
</feature>
<dbReference type="InterPro" id="IPR001851">
    <property type="entry name" value="ABC_transp_permease"/>
</dbReference>
<dbReference type="InterPro" id="IPR017779">
    <property type="entry name" value="ABC_UrtB_bac"/>
</dbReference>
<evidence type="ECO:0000256" key="10">
    <source>
        <dbReference type="SAM" id="SignalP"/>
    </source>
</evidence>
<keyword evidence="4 9" id="KW-0812">Transmembrane</keyword>
<comment type="subcellular location">
    <subcellularLocation>
        <location evidence="1">Cell membrane</location>
        <topology evidence="1">Multi-pass membrane protein</topology>
    </subcellularLocation>
</comment>
<evidence type="ECO:0000256" key="8">
    <source>
        <dbReference type="ARBA" id="ARBA00037998"/>
    </source>
</evidence>
<feature type="transmembrane region" description="Helical" evidence="9">
    <location>
        <begin position="586"/>
        <end position="610"/>
    </location>
</feature>
<dbReference type="Pfam" id="PF02653">
    <property type="entry name" value="BPD_transp_2"/>
    <property type="match status" value="1"/>
</dbReference>
<dbReference type="PANTHER" id="PTHR11795">
    <property type="entry name" value="BRANCHED-CHAIN AMINO ACID TRANSPORT SYSTEM PERMEASE PROTEIN LIVH"/>
    <property type="match status" value="1"/>
</dbReference>
<feature type="signal peptide" evidence="10">
    <location>
        <begin position="1"/>
        <end position="24"/>
    </location>
</feature>
<evidence type="ECO:0000313" key="11">
    <source>
        <dbReference type="EMBL" id="PZX42034.1"/>
    </source>
</evidence>
<evidence type="ECO:0000256" key="5">
    <source>
        <dbReference type="ARBA" id="ARBA00022970"/>
    </source>
</evidence>
<dbReference type="RefSeq" id="WP_071471060.1">
    <property type="nucleotide sequence ID" value="NZ_MEHT01000046.1"/>
</dbReference>
<keyword evidence="2" id="KW-0813">Transport</keyword>
<keyword evidence="5" id="KW-0029">Amino-acid transport</keyword>
<evidence type="ECO:0000256" key="6">
    <source>
        <dbReference type="ARBA" id="ARBA00022989"/>
    </source>
</evidence>
<dbReference type="GO" id="GO:0022857">
    <property type="term" value="F:transmembrane transporter activity"/>
    <property type="evidence" value="ECO:0007669"/>
    <property type="project" value="InterPro"/>
</dbReference>
<feature type="transmembrane region" description="Helical" evidence="9">
    <location>
        <begin position="357"/>
        <end position="383"/>
    </location>
</feature>
<feature type="transmembrane region" description="Helical" evidence="9">
    <location>
        <begin position="416"/>
        <end position="438"/>
    </location>
</feature>
<dbReference type="OrthoDB" id="9807115at2"/>
<reference evidence="11 12" key="1">
    <citation type="submission" date="2018-06" db="EMBL/GenBank/DDBJ databases">
        <title>Genomic Encyclopedia of Archaeal and Bacterial Type Strains, Phase II (KMG-II): from individual species to whole genera.</title>
        <authorList>
            <person name="Goeker M."/>
        </authorList>
    </citation>
    <scope>NUCLEOTIDE SEQUENCE [LARGE SCALE GENOMIC DNA]</scope>
    <source>
        <strain evidence="11 12">DSM 13087</strain>
    </source>
</reference>
<feature type="transmembrane region" description="Helical" evidence="9">
    <location>
        <begin position="500"/>
        <end position="519"/>
    </location>
</feature>
<feature type="transmembrane region" description="Helical" evidence="9">
    <location>
        <begin position="550"/>
        <end position="574"/>
    </location>
</feature>
<comment type="caution">
    <text evidence="11">The sequence shown here is derived from an EMBL/GenBank/DDBJ whole genome shotgun (WGS) entry which is preliminary data.</text>
</comment>
<sequence>MLRLLPCIAFMIALILVAPLRASAQSDTPLQDVLQTVQPLVASPSRGTVPEMLAALITADAPGTVAFLRAWSDREVYERPEDGFFFFAREGADRNLVLIDIDSGAEAGTASSRDVNQIRPNAGVRREVNAALVQFELLNPNPARRLAALDSIARSPDAEQIEALEIALEAEEDSAIAVRMQRLLDLLNARFATDTATRVDAIDGLRGDISTEARRALNQILQTQSGFGEAVPEGTNVARLRVPGDDMPLIAAYAVLSDAGLAPARPGRNAIRDVLRANVVDGTVGGIPVHQLDNDEARRAAYLALEQAGTVAPLVTTADMEAAVAQYVFYDAYLEADPAVTQAARDALDSTRTRISIWQFVGISIDALSLASIFFLAAIGLAITFGVMRVINMAHGEFIMMGAYTGYVVQTVIPDYTVSLVVALPLAFLVTFAAGVLMERLVIRHLYTRPLETLLATFGISIALQQLAKNIFGTQARPLTAPDWLAGAIQVNDLVSVASIRVAIFAMAIGFLLLLLYILNRTRLGLEVRAVTQNPGMAASMGINPDRINMLTFGLGSGIAGVAGVSIGLVAQVTSEMGANYIVQSFMTVVVGGVGSVFGTLAGATLIGFLQKGIEWFNPANTLAAQTYMVLFIILFIQFRPKGIVALKGRAAGD</sequence>
<name>A0A2W7Q0E3_9RHOB</name>
<evidence type="ECO:0000256" key="9">
    <source>
        <dbReference type="SAM" id="Phobius"/>
    </source>
</evidence>
<dbReference type="GO" id="GO:0005886">
    <property type="term" value="C:plasma membrane"/>
    <property type="evidence" value="ECO:0007669"/>
    <property type="project" value="UniProtKB-SubCell"/>
</dbReference>
<dbReference type="NCBIfam" id="TIGR03409">
    <property type="entry name" value="urea_trans_UrtB"/>
    <property type="match status" value="1"/>
</dbReference>
<evidence type="ECO:0000256" key="3">
    <source>
        <dbReference type="ARBA" id="ARBA00022475"/>
    </source>
</evidence>
<feature type="chain" id="PRO_5015968562" evidence="10">
    <location>
        <begin position="25"/>
        <end position="654"/>
    </location>
</feature>
<evidence type="ECO:0000256" key="7">
    <source>
        <dbReference type="ARBA" id="ARBA00023136"/>
    </source>
</evidence>
<dbReference type="InterPro" id="IPR052157">
    <property type="entry name" value="BCAA_transport_permease"/>
</dbReference>
<dbReference type="Proteomes" id="UP000249364">
    <property type="component" value="Unassembled WGS sequence"/>
</dbReference>
<dbReference type="GO" id="GO:0006865">
    <property type="term" value="P:amino acid transport"/>
    <property type="evidence" value="ECO:0007669"/>
    <property type="project" value="UniProtKB-KW"/>
</dbReference>
<keyword evidence="6 9" id="KW-1133">Transmembrane helix</keyword>
<gene>
    <name evidence="11" type="ORF">LY56_02327</name>
</gene>
<dbReference type="CDD" id="cd06582">
    <property type="entry name" value="TM_PBP1_LivH_like"/>
    <property type="match status" value="1"/>
</dbReference>
<organism evidence="11 12">
    <name type="scientific">Roseinatronobacter thiooxidans</name>
    <dbReference type="NCBI Taxonomy" id="121821"/>
    <lineage>
        <taxon>Bacteria</taxon>
        <taxon>Pseudomonadati</taxon>
        <taxon>Pseudomonadota</taxon>
        <taxon>Alphaproteobacteria</taxon>
        <taxon>Rhodobacterales</taxon>
        <taxon>Paracoccaceae</taxon>
        <taxon>Roseinatronobacter</taxon>
    </lineage>
</organism>